<dbReference type="Proteomes" id="UP000634136">
    <property type="component" value="Unassembled WGS sequence"/>
</dbReference>
<reference evidence="1" key="1">
    <citation type="submission" date="2020-09" db="EMBL/GenBank/DDBJ databases">
        <title>Genome-Enabled Discovery of Anthraquinone Biosynthesis in Senna tora.</title>
        <authorList>
            <person name="Kang S.-H."/>
            <person name="Pandey R.P."/>
            <person name="Lee C.-M."/>
            <person name="Sim J.-S."/>
            <person name="Jeong J.-T."/>
            <person name="Choi B.-S."/>
            <person name="Jung M."/>
            <person name="Ginzburg D."/>
            <person name="Zhao K."/>
            <person name="Won S.Y."/>
            <person name="Oh T.-J."/>
            <person name="Yu Y."/>
            <person name="Kim N.-H."/>
            <person name="Lee O.R."/>
            <person name="Lee T.-H."/>
            <person name="Bashyal P."/>
            <person name="Kim T.-S."/>
            <person name="Lee W.-H."/>
            <person name="Kawkins C."/>
            <person name="Kim C.-K."/>
            <person name="Kim J.S."/>
            <person name="Ahn B.O."/>
            <person name="Rhee S.Y."/>
            <person name="Sohng J.K."/>
        </authorList>
    </citation>
    <scope>NUCLEOTIDE SEQUENCE</scope>
    <source>
        <tissue evidence="1">Leaf</tissue>
    </source>
</reference>
<sequence length="85" mass="9329">MRQLGSSIDKFGCKSVQSLNHGLHRIAKQEFKGSQELGGSVVNFDIQVSQNGSGDIAIICWNSPCSLHLFVILFRLDATHGISER</sequence>
<organism evidence="1 2">
    <name type="scientific">Senna tora</name>
    <dbReference type="NCBI Taxonomy" id="362788"/>
    <lineage>
        <taxon>Eukaryota</taxon>
        <taxon>Viridiplantae</taxon>
        <taxon>Streptophyta</taxon>
        <taxon>Embryophyta</taxon>
        <taxon>Tracheophyta</taxon>
        <taxon>Spermatophyta</taxon>
        <taxon>Magnoliopsida</taxon>
        <taxon>eudicotyledons</taxon>
        <taxon>Gunneridae</taxon>
        <taxon>Pentapetalae</taxon>
        <taxon>rosids</taxon>
        <taxon>fabids</taxon>
        <taxon>Fabales</taxon>
        <taxon>Fabaceae</taxon>
        <taxon>Caesalpinioideae</taxon>
        <taxon>Cassia clade</taxon>
        <taxon>Senna</taxon>
    </lineage>
</organism>
<protein>
    <submittedName>
        <fullName evidence="1">Uncharacterized protein</fullName>
    </submittedName>
</protein>
<evidence type="ECO:0000313" key="2">
    <source>
        <dbReference type="Proteomes" id="UP000634136"/>
    </source>
</evidence>
<dbReference type="EMBL" id="JAAIUW010000008">
    <property type="protein sequence ID" value="KAF7818696.1"/>
    <property type="molecule type" value="Genomic_DNA"/>
</dbReference>
<proteinExistence type="predicted"/>
<evidence type="ECO:0000313" key="1">
    <source>
        <dbReference type="EMBL" id="KAF7818696.1"/>
    </source>
</evidence>
<keyword evidence="2" id="KW-1185">Reference proteome</keyword>
<comment type="caution">
    <text evidence="1">The sequence shown here is derived from an EMBL/GenBank/DDBJ whole genome shotgun (WGS) entry which is preliminary data.</text>
</comment>
<dbReference type="AlphaFoldDB" id="A0A834TCC8"/>
<accession>A0A834TCC8</accession>
<name>A0A834TCC8_9FABA</name>
<gene>
    <name evidence="1" type="ORF">G2W53_024151</name>
</gene>